<feature type="compositionally biased region" description="Acidic residues" evidence="1">
    <location>
        <begin position="96"/>
        <end position="112"/>
    </location>
</feature>
<gene>
    <name evidence="3" type="ORF">SAMN06295955_102156</name>
</gene>
<dbReference type="Gene3D" id="2.40.128.130">
    <property type="entry name" value="Autotransporter beta-domain"/>
    <property type="match status" value="1"/>
</dbReference>
<sequence>MTVPGSNPPRVAAIRGLFIAPAIFKDYAMKSGRLFGTICLSSLIVALAQAPAAADTTVSADSSTPLKTSSAGDITIAKDAELAVASGAAITVDSDNEVTIEDDDSDDSDDEPGQVTAGEGDGAAGILVEPGVTTTISNSGTISVLEDFEPEDEDANGIADGALASASDRYGIHVAAGGAITGTIENMGTITVEGLNSGGIVIDSTLDGSLVQDGTIRVVGDDSVGVRVADVTGDVVMEGTTTVTGAGASALDITGDVGGTVRLQGIVGQTTSFTYDDDSTVYVSRFDLRLGAPAVSIAGNVDGGIVVAAPPADDDEDNDDEDGDGIDDSEEGTGSVYSFGNGPAMQIGGDEDITIGALPASDGSYSLLIEGSVTGTANYSSTDAFGIVIGGQGGTVELPGGIGVTGTVAAVTQDSAATALLINEGVTVGTLYNSGTIKATINSQGEGAAYGILDLSGTLTTIENTGFITATGSSTDVVNAINLSAATDDVTITQYMNDADIATREEIEADLDEGETDTTVYTAITGNIVTGSGDDTLAANAGWIVGNTIFNDGDDSLLLSGEAYYKGKVYFGDGAALAALSGEAAFVGTLDFAGLAGSLTLADDATFLGTIANGDASSIVVNGGTFGADGVKTFTVGSLTIGSGGTLNAYIDGDTGTSSQIVADTAIFESGATVSATINSLVGAEGSYVILSAGTIEGDPTFDDTTTQLPYIYAGSVSVEDNQLTLDIRRKSADEVGLNSAGSSAYDAILTAAVEDDVIAQSFLDIMDGDTLQTQVSQMLPDHAGGLFDSATRASRLVAQHVMDRDSIFDVTEDGEMAAWFEPVMWRSNRDATGTSAYKTSGWGLSGGAEWRTGIGFVGGSYAWLSGTVDNNGGTQSIDTTQHDFAAFWRTDGEGPLYAFARLGAAKMSFASERTVAVTANDTDYSYASYGDWKGWLFSGMGGVTYDIEASRQLLIQPKARLEWYRLQEDGYSESGGGDAIDLTVDKRTSTSLSGITSLAVSYAFAPRHRDYRPLTIEVEAGRRTLLSGDLGVTQASFADGDPFTITPDALDDAWTGELRLLAGGWDYTWKLAAGAEKSANSDLNYSARVSLSVAF</sequence>
<protein>
    <submittedName>
        <fullName evidence="3">Autotransporter beta-domain-containing protein</fullName>
    </submittedName>
</protein>
<dbReference type="InterPro" id="IPR005546">
    <property type="entry name" value="Autotransporte_beta"/>
</dbReference>
<accession>A0A239FQ76</accession>
<dbReference type="OrthoDB" id="7613961at2"/>
<name>A0A239FQ76_9SPHN</name>
<dbReference type="AlphaFoldDB" id="A0A239FQ76"/>
<dbReference type="Proteomes" id="UP000198339">
    <property type="component" value="Unassembled WGS sequence"/>
</dbReference>
<reference evidence="3 4" key="1">
    <citation type="submission" date="2017-06" db="EMBL/GenBank/DDBJ databases">
        <authorList>
            <person name="Kim H.J."/>
            <person name="Triplett B.A."/>
        </authorList>
    </citation>
    <scope>NUCLEOTIDE SEQUENCE [LARGE SCALE GENOMIC DNA]</scope>
    <source>
        <strain evidence="3 4">DS15</strain>
    </source>
</reference>
<organism evidence="3 4">
    <name type="scientific">Sphingopyxis indica</name>
    <dbReference type="NCBI Taxonomy" id="436663"/>
    <lineage>
        <taxon>Bacteria</taxon>
        <taxon>Pseudomonadati</taxon>
        <taxon>Pseudomonadota</taxon>
        <taxon>Alphaproteobacteria</taxon>
        <taxon>Sphingomonadales</taxon>
        <taxon>Sphingomonadaceae</taxon>
        <taxon>Sphingopyxis</taxon>
    </lineage>
</organism>
<dbReference type="Pfam" id="PF03797">
    <property type="entry name" value="Autotransporter"/>
    <property type="match status" value="1"/>
</dbReference>
<feature type="compositionally biased region" description="Acidic residues" evidence="1">
    <location>
        <begin position="312"/>
        <end position="331"/>
    </location>
</feature>
<dbReference type="EMBL" id="FZPA01000002">
    <property type="protein sequence ID" value="SNS58064.1"/>
    <property type="molecule type" value="Genomic_DNA"/>
</dbReference>
<dbReference type="SUPFAM" id="SSF103515">
    <property type="entry name" value="Autotransporter"/>
    <property type="match status" value="1"/>
</dbReference>
<proteinExistence type="predicted"/>
<dbReference type="RefSeq" id="WP_089214940.1">
    <property type="nucleotide sequence ID" value="NZ_FZPA01000002.1"/>
</dbReference>
<feature type="domain" description="Autotransporter" evidence="2">
    <location>
        <begin position="812"/>
        <end position="1096"/>
    </location>
</feature>
<evidence type="ECO:0000313" key="4">
    <source>
        <dbReference type="Proteomes" id="UP000198339"/>
    </source>
</evidence>
<dbReference type="InterPro" id="IPR036709">
    <property type="entry name" value="Autotransporte_beta_dom_sf"/>
</dbReference>
<feature type="region of interest" description="Disordered" evidence="1">
    <location>
        <begin position="96"/>
        <end position="125"/>
    </location>
</feature>
<dbReference type="PROSITE" id="PS51208">
    <property type="entry name" value="AUTOTRANSPORTER"/>
    <property type="match status" value="1"/>
</dbReference>
<evidence type="ECO:0000256" key="1">
    <source>
        <dbReference type="SAM" id="MobiDB-lite"/>
    </source>
</evidence>
<keyword evidence="4" id="KW-1185">Reference proteome</keyword>
<feature type="region of interest" description="Disordered" evidence="1">
    <location>
        <begin position="307"/>
        <end position="336"/>
    </location>
</feature>
<evidence type="ECO:0000313" key="3">
    <source>
        <dbReference type="EMBL" id="SNS58064.1"/>
    </source>
</evidence>
<dbReference type="SMART" id="SM00869">
    <property type="entry name" value="Autotransporter"/>
    <property type="match status" value="1"/>
</dbReference>
<evidence type="ECO:0000259" key="2">
    <source>
        <dbReference type="PROSITE" id="PS51208"/>
    </source>
</evidence>